<dbReference type="Pfam" id="PF13727">
    <property type="entry name" value="CoA_binding_3"/>
    <property type="match status" value="1"/>
</dbReference>
<evidence type="ECO:0000256" key="2">
    <source>
        <dbReference type="SAM" id="Phobius"/>
    </source>
</evidence>
<comment type="similarity">
    <text evidence="1">Belongs to the polysaccharide synthase family.</text>
</comment>
<feature type="transmembrane region" description="Helical" evidence="2">
    <location>
        <begin position="9"/>
        <end position="31"/>
    </location>
</feature>
<dbReference type="SUPFAM" id="SSF51735">
    <property type="entry name" value="NAD(P)-binding Rossmann-fold domains"/>
    <property type="match status" value="2"/>
</dbReference>
<feature type="transmembrane region" description="Helical" evidence="2">
    <location>
        <begin position="43"/>
        <end position="60"/>
    </location>
</feature>
<dbReference type="Pfam" id="PF02719">
    <property type="entry name" value="Polysacc_synt_2"/>
    <property type="match status" value="1"/>
</dbReference>
<organism evidence="4 5">
    <name type="scientific">Thalassobacillus hwangdonensis</name>
    <dbReference type="NCBI Taxonomy" id="546108"/>
    <lineage>
        <taxon>Bacteria</taxon>
        <taxon>Bacillati</taxon>
        <taxon>Bacillota</taxon>
        <taxon>Bacilli</taxon>
        <taxon>Bacillales</taxon>
        <taxon>Bacillaceae</taxon>
        <taxon>Thalassobacillus</taxon>
    </lineage>
</organism>
<feature type="domain" description="Polysaccharide biosynthesis protein CapD-like" evidence="3">
    <location>
        <begin position="282"/>
        <end position="565"/>
    </location>
</feature>
<gene>
    <name evidence="4" type="ORF">ACFQ2J_15795</name>
</gene>
<keyword evidence="2" id="KW-0472">Membrane</keyword>
<dbReference type="InterPro" id="IPR003869">
    <property type="entry name" value="Polysac_CapD-like"/>
</dbReference>
<proteinExistence type="inferred from homology"/>
<evidence type="ECO:0000313" key="4">
    <source>
        <dbReference type="EMBL" id="MFD1020651.1"/>
    </source>
</evidence>
<keyword evidence="2" id="KW-0812">Transmembrane</keyword>
<dbReference type="RefSeq" id="WP_386062732.1">
    <property type="nucleotide sequence ID" value="NZ_JBHTKL010000006.1"/>
</dbReference>
<comment type="caution">
    <text evidence="4">The sequence shown here is derived from an EMBL/GenBank/DDBJ whole genome shotgun (WGS) entry which is preliminary data.</text>
</comment>
<name>A0ABW3L4B1_9BACI</name>
<evidence type="ECO:0000313" key="5">
    <source>
        <dbReference type="Proteomes" id="UP001596990"/>
    </source>
</evidence>
<dbReference type="PANTHER" id="PTHR43318:SF1">
    <property type="entry name" value="POLYSACCHARIDE BIOSYNTHESIS PROTEIN EPSC-RELATED"/>
    <property type="match status" value="1"/>
</dbReference>
<dbReference type="InterPro" id="IPR051203">
    <property type="entry name" value="Polysaccharide_Synthase-Rel"/>
</dbReference>
<dbReference type="CDD" id="cd05237">
    <property type="entry name" value="UDP_invert_4-6DH_SDR_e"/>
    <property type="match status" value="1"/>
</dbReference>
<reference evidence="5" key="1">
    <citation type="journal article" date="2019" name="Int. J. Syst. Evol. Microbiol.">
        <title>The Global Catalogue of Microorganisms (GCM) 10K type strain sequencing project: providing services to taxonomists for standard genome sequencing and annotation.</title>
        <authorList>
            <consortium name="The Broad Institute Genomics Platform"/>
            <consortium name="The Broad Institute Genome Sequencing Center for Infectious Disease"/>
            <person name="Wu L."/>
            <person name="Ma J."/>
        </authorList>
    </citation>
    <scope>NUCLEOTIDE SEQUENCE [LARGE SCALE GENOMIC DNA]</scope>
    <source>
        <strain evidence="5">CCUG 56607</strain>
    </source>
</reference>
<keyword evidence="5" id="KW-1185">Reference proteome</keyword>
<dbReference type="Proteomes" id="UP001596990">
    <property type="component" value="Unassembled WGS sequence"/>
</dbReference>
<evidence type="ECO:0000256" key="1">
    <source>
        <dbReference type="ARBA" id="ARBA00007430"/>
    </source>
</evidence>
<feature type="transmembrane region" description="Helical" evidence="2">
    <location>
        <begin position="99"/>
        <end position="122"/>
    </location>
</feature>
<dbReference type="InterPro" id="IPR036291">
    <property type="entry name" value="NAD(P)-bd_dom_sf"/>
</dbReference>
<dbReference type="PANTHER" id="PTHR43318">
    <property type="entry name" value="UDP-N-ACETYLGLUCOSAMINE 4,6-DEHYDRATASE"/>
    <property type="match status" value="1"/>
</dbReference>
<sequence length="614" mass="68943">MFKKLQKKLLIIAELFLYLLAVLLSYILLHILPMIEISWTHTIWLQPFIIFAATLLYLTDTFNTYPKDVSKILFQSASLMTLAYLFYYAFIIFHPPLMITISSFLSVYLISVALISVMHLYLKRPSISSIANFSKVDEVVKVLIIGAGTMGTRVVDLMHSSVIHKLEPIGFIDDDSIKHGTKHRGIPIFGGRTEIEKTVKKYGVKQIVIAMPAATPKELADITNLCNLPGVEVSAFSSLTEIAHGRNPESFLKKVKAEDLLGRDSVQTYLKDTNTFLQNKTVLITGAGGSIGSELCKQVSSFQPKQLVLVGSGEGSIYTTENQLKERYPELVLHTLIANIRDRERIDSIFSFYRPDIVFHAAAHKHVPLMEENPLEAVKNNIFGTKNVADAAHRYHVSNFVLISTDKAVRPTSIMGATKRVAELYIQSINERSSTKYSAVRFGNVLGSRGSVVPLFESQIAKGGPVTVTHKDMVRYFMTIPEAVLLVIDSCVLAEGGEIFILDMGKPMKIYELAERVIELSGLRPHKDIQIKITGIRKGEKLYEELVTDEEGVSSTRHPLIFKANPPQHSSEQFDTDIFLLERKVFEEDVQFLDYEIKQLMKQLVPTFQGDQLS</sequence>
<keyword evidence="2" id="KW-1133">Transmembrane helix</keyword>
<protein>
    <submittedName>
        <fullName evidence="4">Polysaccharide biosynthesis protein</fullName>
    </submittedName>
</protein>
<evidence type="ECO:0000259" key="3">
    <source>
        <dbReference type="Pfam" id="PF02719"/>
    </source>
</evidence>
<dbReference type="Gene3D" id="3.40.50.720">
    <property type="entry name" value="NAD(P)-binding Rossmann-like Domain"/>
    <property type="match status" value="2"/>
</dbReference>
<dbReference type="EMBL" id="JBHTKL010000006">
    <property type="protein sequence ID" value="MFD1020651.1"/>
    <property type="molecule type" value="Genomic_DNA"/>
</dbReference>
<feature type="transmembrane region" description="Helical" evidence="2">
    <location>
        <begin position="72"/>
        <end position="93"/>
    </location>
</feature>
<accession>A0ABW3L4B1</accession>